<accession>A0A5B0RN81</accession>
<evidence type="ECO:0000313" key="2">
    <source>
        <dbReference type="EMBL" id="KAA1127290.1"/>
    </source>
</evidence>
<dbReference type="EMBL" id="VDEP01000169">
    <property type="protein sequence ID" value="KAA1127290.1"/>
    <property type="molecule type" value="Genomic_DNA"/>
</dbReference>
<proteinExistence type="predicted"/>
<feature type="region of interest" description="Disordered" evidence="1">
    <location>
        <begin position="1"/>
        <end position="53"/>
    </location>
</feature>
<dbReference type="AlphaFoldDB" id="A0A5B0RN81"/>
<protein>
    <submittedName>
        <fullName evidence="2">Uncharacterized protein</fullName>
    </submittedName>
</protein>
<evidence type="ECO:0000256" key="1">
    <source>
        <dbReference type="SAM" id="MobiDB-lite"/>
    </source>
</evidence>
<dbReference type="Proteomes" id="UP000325313">
    <property type="component" value="Unassembled WGS sequence"/>
</dbReference>
<gene>
    <name evidence="2" type="ORF">PGTUg99_034194</name>
</gene>
<comment type="caution">
    <text evidence="2">The sequence shown here is derived from an EMBL/GenBank/DDBJ whole genome shotgun (WGS) entry which is preliminary data.</text>
</comment>
<sequence>MEENKSMERAYLLSPGDLLPAIQQQQQQKKLNPLEHSQTGRKGEEEDEQVQTG</sequence>
<evidence type="ECO:0000313" key="3">
    <source>
        <dbReference type="Proteomes" id="UP000325313"/>
    </source>
</evidence>
<reference evidence="2 3" key="1">
    <citation type="submission" date="2019-05" db="EMBL/GenBank/DDBJ databases">
        <title>Emergence of the Ug99 lineage of the wheat stem rust pathogen through somatic hybridization.</title>
        <authorList>
            <person name="Li F."/>
            <person name="Upadhyaya N.M."/>
            <person name="Sperschneider J."/>
            <person name="Matny O."/>
            <person name="Nguyen-Phuc H."/>
            <person name="Mago R."/>
            <person name="Raley C."/>
            <person name="Miller M.E."/>
            <person name="Silverstein K.A.T."/>
            <person name="Henningsen E."/>
            <person name="Hirsch C.D."/>
            <person name="Visser B."/>
            <person name="Pretorius Z.A."/>
            <person name="Steffenson B.J."/>
            <person name="Schwessinger B."/>
            <person name="Dodds P.N."/>
            <person name="Figueroa M."/>
        </authorList>
    </citation>
    <scope>NUCLEOTIDE SEQUENCE [LARGE SCALE GENOMIC DNA]</scope>
    <source>
        <strain evidence="2 3">Ug99</strain>
    </source>
</reference>
<organism evidence="2 3">
    <name type="scientific">Puccinia graminis f. sp. tritici</name>
    <dbReference type="NCBI Taxonomy" id="56615"/>
    <lineage>
        <taxon>Eukaryota</taxon>
        <taxon>Fungi</taxon>
        <taxon>Dikarya</taxon>
        <taxon>Basidiomycota</taxon>
        <taxon>Pucciniomycotina</taxon>
        <taxon>Pucciniomycetes</taxon>
        <taxon>Pucciniales</taxon>
        <taxon>Pucciniaceae</taxon>
        <taxon>Puccinia</taxon>
    </lineage>
</organism>
<name>A0A5B0RN81_PUCGR</name>